<dbReference type="Pfam" id="PF01822">
    <property type="entry name" value="WSC"/>
    <property type="match status" value="1"/>
</dbReference>
<evidence type="ECO:0000256" key="1">
    <source>
        <dbReference type="ARBA" id="ARBA00022737"/>
    </source>
</evidence>
<name>A0ABM1F6J0_PRICU</name>
<keyword evidence="1" id="KW-0677">Repeat</keyword>
<dbReference type="InterPro" id="IPR051589">
    <property type="entry name" value="Sialate-O-sulfotransferase"/>
</dbReference>
<evidence type="ECO:0000313" key="4">
    <source>
        <dbReference type="RefSeq" id="XP_014680061.1"/>
    </source>
</evidence>
<evidence type="ECO:0000313" key="3">
    <source>
        <dbReference type="Proteomes" id="UP000695022"/>
    </source>
</evidence>
<organism evidence="3 4">
    <name type="scientific">Priapulus caudatus</name>
    <name type="common">Priapulid worm</name>
    <dbReference type="NCBI Taxonomy" id="37621"/>
    <lineage>
        <taxon>Eukaryota</taxon>
        <taxon>Metazoa</taxon>
        <taxon>Ecdysozoa</taxon>
        <taxon>Scalidophora</taxon>
        <taxon>Priapulida</taxon>
        <taxon>Priapulimorpha</taxon>
        <taxon>Priapulimorphida</taxon>
        <taxon>Priapulidae</taxon>
        <taxon>Priapulus</taxon>
    </lineage>
</organism>
<dbReference type="PANTHER" id="PTHR45964">
    <property type="entry name" value="WSCD FAMILY MEMBER CG9164"/>
    <property type="match status" value="1"/>
</dbReference>
<reference evidence="4" key="1">
    <citation type="submission" date="2025-08" db="UniProtKB">
        <authorList>
            <consortium name="RefSeq"/>
        </authorList>
    </citation>
    <scope>IDENTIFICATION</scope>
</reference>
<sequence>MRTKSVVIYFAVVLAAIAWNIYLGEATTLQYIGCFRDEKNDQRDFEKTERMWGILTPTLCAVYCIDRGYIFMGLGYGKNCRCGMAYGKHGQVAETDCNDACEGDGSDMCGGKQRNSVYRINQCK</sequence>
<proteinExistence type="predicted"/>
<dbReference type="RefSeq" id="XP_014680061.1">
    <property type="nucleotide sequence ID" value="XM_014824575.1"/>
</dbReference>
<protein>
    <submittedName>
        <fullName evidence="4">WSC domain-containing protein 2-like</fullName>
    </submittedName>
</protein>
<dbReference type="SMART" id="SM00321">
    <property type="entry name" value="WSC"/>
    <property type="match status" value="1"/>
</dbReference>
<dbReference type="PROSITE" id="PS51212">
    <property type="entry name" value="WSC"/>
    <property type="match status" value="1"/>
</dbReference>
<dbReference type="InterPro" id="IPR002889">
    <property type="entry name" value="WSC_carb-bd"/>
</dbReference>
<accession>A0ABM1F6J0</accession>
<dbReference type="Proteomes" id="UP000695022">
    <property type="component" value="Unplaced"/>
</dbReference>
<keyword evidence="3" id="KW-1185">Reference proteome</keyword>
<dbReference type="PANTHER" id="PTHR45964:SF5">
    <property type="entry name" value="WSCD FAMILY MEMBER CG9164"/>
    <property type="match status" value="1"/>
</dbReference>
<gene>
    <name evidence="4" type="primary">LOC106820016</name>
</gene>
<feature type="domain" description="WSC" evidence="2">
    <location>
        <begin position="28"/>
        <end position="121"/>
    </location>
</feature>
<evidence type="ECO:0000259" key="2">
    <source>
        <dbReference type="PROSITE" id="PS51212"/>
    </source>
</evidence>
<dbReference type="GeneID" id="106820016"/>